<dbReference type="Gene3D" id="3.90.180.10">
    <property type="entry name" value="Medium-chain alcohol dehydrogenases, catalytic domain"/>
    <property type="match status" value="1"/>
</dbReference>
<dbReference type="Proteomes" id="UP000199391">
    <property type="component" value="Unassembled WGS sequence"/>
</dbReference>
<sequence length="327" mass="34405">MSKAIRMTRTGGPEVMEYVDVEVGPPGPGEATVRHAAIGLNFIDVYFRTGLYPQPLPAGLGQEGAGVVEAVGEGVTEVKVGDRVAYAGRPNGAYADVRNLPAALLVALPDKIDFETAAAMMLQGLTVQYLFHRTVPLKAGDTVLFHAAAGGVGLIACQWARVMGLNLIGTVGSAEKAALAIEHGARHVINYNTDNFTEKVRELTGGEGVSVVFDSIGKDTFAGSLDCLAPLGTMVSFGNASGPVPPFNLGELQSRGSLFITRPTLATHTAKRENLEAMAKSLFGVVKSGEVKIVVQQRYNLADVARAHADLEARKTTGSTILIPAHD</sequence>
<dbReference type="InterPro" id="IPR011032">
    <property type="entry name" value="GroES-like_sf"/>
</dbReference>
<evidence type="ECO:0000256" key="2">
    <source>
        <dbReference type="ARBA" id="ARBA00023002"/>
    </source>
</evidence>
<evidence type="ECO:0000256" key="1">
    <source>
        <dbReference type="ARBA" id="ARBA00022857"/>
    </source>
</evidence>
<dbReference type="Gene3D" id="3.40.50.720">
    <property type="entry name" value="NAD(P)-binding Rossmann-like Domain"/>
    <property type="match status" value="1"/>
</dbReference>
<dbReference type="CDD" id="cd05286">
    <property type="entry name" value="QOR2"/>
    <property type="match status" value="1"/>
</dbReference>
<dbReference type="PANTHER" id="PTHR48106:SF13">
    <property type="entry name" value="QUINONE OXIDOREDUCTASE-RELATED"/>
    <property type="match status" value="1"/>
</dbReference>
<dbReference type="InterPro" id="IPR020843">
    <property type="entry name" value="ER"/>
</dbReference>
<dbReference type="RefSeq" id="WP_093553431.1">
    <property type="nucleotide sequence ID" value="NZ_FPBO01000002.1"/>
</dbReference>
<keyword evidence="5" id="KW-1185">Reference proteome</keyword>
<dbReference type="EMBL" id="FPBO01000002">
    <property type="protein sequence ID" value="SFU38472.1"/>
    <property type="molecule type" value="Genomic_DNA"/>
</dbReference>
<evidence type="ECO:0000313" key="5">
    <source>
        <dbReference type="Proteomes" id="UP000199391"/>
    </source>
</evidence>
<dbReference type="FunFam" id="3.40.50.720:FF:000053">
    <property type="entry name" value="Quinone oxidoreductase 1"/>
    <property type="match status" value="1"/>
</dbReference>
<evidence type="ECO:0000313" key="4">
    <source>
        <dbReference type="EMBL" id="SFU38472.1"/>
    </source>
</evidence>
<dbReference type="GO" id="GO:0003960">
    <property type="term" value="F:quinone reductase (NADPH) activity"/>
    <property type="evidence" value="ECO:0007669"/>
    <property type="project" value="InterPro"/>
</dbReference>
<accession>A0A1I7FQJ1</accession>
<keyword evidence="1" id="KW-0521">NADP</keyword>
<dbReference type="NCBIfam" id="NF008024">
    <property type="entry name" value="PRK10754.1"/>
    <property type="match status" value="1"/>
</dbReference>
<dbReference type="InterPro" id="IPR013154">
    <property type="entry name" value="ADH-like_N"/>
</dbReference>
<dbReference type="SUPFAM" id="SSF51735">
    <property type="entry name" value="NAD(P)-binding Rossmann-fold domains"/>
    <property type="match status" value="1"/>
</dbReference>
<dbReference type="InterPro" id="IPR047618">
    <property type="entry name" value="QOR-like"/>
</dbReference>
<dbReference type="GO" id="GO:0035925">
    <property type="term" value="F:mRNA 3'-UTR AU-rich region binding"/>
    <property type="evidence" value="ECO:0007669"/>
    <property type="project" value="TreeGrafter"/>
</dbReference>
<protein>
    <submittedName>
        <fullName evidence="4">NADPH2:quinone reductase</fullName>
    </submittedName>
</protein>
<dbReference type="PROSITE" id="PS01162">
    <property type="entry name" value="QOR_ZETA_CRYSTAL"/>
    <property type="match status" value="1"/>
</dbReference>
<evidence type="ECO:0000259" key="3">
    <source>
        <dbReference type="SMART" id="SM00829"/>
    </source>
</evidence>
<dbReference type="PANTHER" id="PTHR48106">
    <property type="entry name" value="QUINONE OXIDOREDUCTASE PIG3-RELATED"/>
    <property type="match status" value="1"/>
</dbReference>
<reference evidence="5" key="1">
    <citation type="submission" date="2016-10" db="EMBL/GenBank/DDBJ databases">
        <authorList>
            <person name="Varghese N."/>
            <person name="Submissions S."/>
        </authorList>
    </citation>
    <scope>NUCLEOTIDE SEQUENCE [LARGE SCALE GENOMIC DNA]</scope>
    <source>
        <strain evidence="5">CGMCC 1.11014</strain>
    </source>
</reference>
<dbReference type="STRING" id="1035707.SAMN05216552_1002217"/>
<dbReference type="InterPro" id="IPR002364">
    <property type="entry name" value="Quin_OxRdtase/zeta-crystal_CS"/>
</dbReference>
<dbReference type="GO" id="GO:0008270">
    <property type="term" value="F:zinc ion binding"/>
    <property type="evidence" value="ECO:0007669"/>
    <property type="project" value="InterPro"/>
</dbReference>
<proteinExistence type="predicted"/>
<dbReference type="InterPro" id="IPR013149">
    <property type="entry name" value="ADH-like_C"/>
</dbReference>
<dbReference type="GO" id="GO:0070402">
    <property type="term" value="F:NADPH binding"/>
    <property type="evidence" value="ECO:0007669"/>
    <property type="project" value="TreeGrafter"/>
</dbReference>
<dbReference type="Pfam" id="PF08240">
    <property type="entry name" value="ADH_N"/>
    <property type="match status" value="1"/>
</dbReference>
<keyword evidence="2" id="KW-0560">Oxidoreductase</keyword>
<name>A0A1I7FQJ1_9BURK</name>
<dbReference type="OrthoDB" id="9805883at2"/>
<feature type="domain" description="Enoyl reductase (ER)" evidence="3">
    <location>
        <begin position="11"/>
        <end position="322"/>
    </location>
</feature>
<dbReference type="SMART" id="SM00829">
    <property type="entry name" value="PKS_ER"/>
    <property type="match status" value="1"/>
</dbReference>
<dbReference type="GO" id="GO:0005829">
    <property type="term" value="C:cytosol"/>
    <property type="evidence" value="ECO:0007669"/>
    <property type="project" value="TreeGrafter"/>
</dbReference>
<dbReference type="SUPFAM" id="SSF50129">
    <property type="entry name" value="GroES-like"/>
    <property type="match status" value="1"/>
</dbReference>
<dbReference type="InterPro" id="IPR036291">
    <property type="entry name" value="NAD(P)-bd_dom_sf"/>
</dbReference>
<gene>
    <name evidence="4" type="ORF">SAMN05216552_1002217</name>
</gene>
<dbReference type="Pfam" id="PF00107">
    <property type="entry name" value="ADH_zinc_N"/>
    <property type="match status" value="1"/>
</dbReference>
<dbReference type="AlphaFoldDB" id="A0A1I7FQJ1"/>
<organism evidence="4 5">
    <name type="scientific">Pseudoduganella namucuonensis</name>
    <dbReference type="NCBI Taxonomy" id="1035707"/>
    <lineage>
        <taxon>Bacteria</taxon>
        <taxon>Pseudomonadati</taxon>
        <taxon>Pseudomonadota</taxon>
        <taxon>Betaproteobacteria</taxon>
        <taxon>Burkholderiales</taxon>
        <taxon>Oxalobacteraceae</taxon>
        <taxon>Telluria group</taxon>
        <taxon>Pseudoduganella</taxon>
    </lineage>
</organism>